<reference evidence="2 3" key="1">
    <citation type="submission" date="2015-06" db="EMBL/GenBank/DDBJ databases">
        <title>Draft genome sequence of beer spoilage bacterium Megasphaera cerevisiae type strain 20462.</title>
        <authorList>
            <person name="Kutumbaka K."/>
            <person name="Pasmowitz J."/>
            <person name="Mategko J."/>
            <person name="Reyes D."/>
            <person name="Friedrich A."/>
            <person name="Han S."/>
            <person name="Martens-Habbena W."/>
            <person name="Neal-McKinney J."/>
            <person name="Janagama H.K."/>
            <person name="Nadala C."/>
            <person name="Samadpour M."/>
        </authorList>
    </citation>
    <scope>NUCLEOTIDE SEQUENCE [LARGE SCALE GENOMIC DNA]</scope>
    <source>
        <strain evidence="2 3">DSM 20462</strain>
    </source>
</reference>
<dbReference type="GO" id="GO:0016301">
    <property type="term" value="F:kinase activity"/>
    <property type="evidence" value="ECO:0007669"/>
    <property type="project" value="UniProtKB-KW"/>
</dbReference>
<dbReference type="GO" id="GO:0030638">
    <property type="term" value="P:polyketide metabolic process"/>
    <property type="evidence" value="ECO:0007669"/>
    <property type="project" value="InterPro"/>
</dbReference>
<dbReference type="Proteomes" id="UP000036503">
    <property type="component" value="Unassembled WGS sequence"/>
</dbReference>
<dbReference type="InterPro" id="IPR009959">
    <property type="entry name" value="Cyclase_SnoaL-like"/>
</dbReference>
<keyword evidence="2" id="KW-0808">Transferase</keyword>
<name>A0A0J6WZG0_9FIRM</name>
<dbReference type="Gene3D" id="3.10.450.50">
    <property type="match status" value="1"/>
</dbReference>
<dbReference type="AlphaFoldDB" id="A0A0J6WZG0"/>
<dbReference type="InterPro" id="IPR032710">
    <property type="entry name" value="NTF2-like_dom_sf"/>
</dbReference>
<evidence type="ECO:0000256" key="1">
    <source>
        <dbReference type="SAM" id="SignalP"/>
    </source>
</evidence>
<dbReference type="OrthoDB" id="9812089at2"/>
<dbReference type="Pfam" id="PF07366">
    <property type="entry name" value="SnoaL"/>
    <property type="match status" value="1"/>
</dbReference>
<dbReference type="InParanoid" id="A0A0J6WZG0"/>
<dbReference type="RefSeq" id="WP_048513098.1">
    <property type="nucleotide sequence ID" value="NZ_FUXD01000010.1"/>
</dbReference>
<dbReference type="STRING" id="39029.BSR42_00955"/>
<proteinExistence type="predicted"/>
<accession>A0A0J6WZG0</accession>
<keyword evidence="1" id="KW-0732">Signal</keyword>
<dbReference type="EMBL" id="LEKT01000003">
    <property type="protein sequence ID" value="KMO87643.1"/>
    <property type="molecule type" value="Genomic_DNA"/>
</dbReference>
<gene>
    <name evidence="2" type="ORF">AB840_01735</name>
</gene>
<keyword evidence="2" id="KW-0418">Kinase</keyword>
<dbReference type="PANTHER" id="PTHR38436:SF1">
    <property type="entry name" value="ESTER CYCLASE"/>
    <property type="match status" value="1"/>
</dbReference>
<feature type="chain" id="PRO_5030008872" evidence="1">
    <location>
        <begin position="27"/>
        <end position="154"/>
    </location>
</feature>
<keyword evidence="2" id="KW-0670">Pyruvate</keyword>
<feature type="signal peptide" evidence="1">
    <location>
        <begin position="1"/>
        <end position="26"/>
    </location>
</feature>
<dbReference type="SUPFAM" id="SSF54427">
    <property type="entry name" value="NTF2-like"/>
    <property type="match status" value="1"/>
</dbReference>
<evidence type="ECO:0000313" key="3">
    <source>
        <dbReference type="Proteomes" id="UP000036503"/>
    </source>
</evidence>
<comment type="caution">
    <text evidence="2">The sequence shown here is derived from an EMBL/GenBank/DDBJ whole genome shotgun (WGS) entry which is preliminary data.</text>
</comment>
<dbReference type="PATRIC" id="fig|1122219.3.peg.1151"/>
<dbReference type="PANTHER" id="PTHR38436">
    <property type="entry name" value="POLYKETIDE CYCLASE SNOAL-LIKE DOMAIN"/>
    <property type="match status" value="1"/>
</dbReference>
<evidence type="ECO:0000313" key="2">
    <source>
        <dbReference type="EMBL" id="KMO87643.1"/>
    </source>
</evidence>
<protein>
    <submittedName>
        <fullName evidence="2">Pyruvate kinase</fullName>
    </submittedName>
</protein>
<keyword evidence="3" id="KW-1185">Reference proteome</keyword>
<organism evidence="2 3">
    <name type="scientific">Megasphaera cerevisiae DSM 20462</name>
    <dbReference type="NCBI Taxonomy" id="1122219"/>
    <lineage>
        <taxon>Bacteria</taxon>
        <taxon>Bacillati</taxon>
        <taxon>Bacillota</taxon>
        <taxon>Negativicutes</taxon>
        <taxon>Veillonellales</taxon>
        <taxon>Veillonellaceae</taxon>
        <taxon>Megasphaera</taxon>
    </lineage>
</organism>
<sequence length="154" mass="17208">MKKIVLVCLLALSFCSLSLPSFSVQAANPASALDNKQIVKIFWNELFNKHNTTVIDTAVGDTYIQHNPTFPDGKQSFKTAVTGFLNEFPESSAEIKHIIAEKNYVVIHNHIKLNAADRGQAAVDIFRVEDGKIVEHWDVIQDIPERSINGNPMF</sequence>